<dbReference type="Pfam" id="PF03062">
    <property type="entry name" value="MBOAT"/>
    <property type="match status" value="1"/>
</dbReference>
<organism evidence="14 15">
    <name type="scientific">Ogataea philodendri</name>
    <dbReference type="NCBI Taxonomy" id="1378263"/>
    <lineage>
        <taxon>Eukaryota</taxon>
        <taxon>Fungi</taxon>
        <taxon>Dikarya</taxon>
        <taxon>Ascomycota</taxon>
        <taxon>Saccharomycotina</taxon>
        <taxon>Pichiomycetes</taxon>
        <taxon>Pichiales</taxon>
        <taxon>Pichiaceae</taxon>
        <taxon>Ogataea</taxon>
    </lineage>
</organism>
<evidence type="ECO:0000256" key="7">
    <source>
        <dbReference type="ARBA" id="ARBA00023136"/>
    </source>
</evidence>
<dbReference type="PANTHER" id="PTHR10408:SF23">
    <property type="entry name" value="STEROL O-ACYLTRANSFERASE 1-RELATED"/>
    <property type="match status" value="1"/>
</dbReference>
<comment type="similarity">
    <text evidence="2 10">Belongs to the membrane-bound acyltransferase family. Sterol o-acyltransferase subfamily.</text>
</comment>
<keyword evidence="7 10" id="KW-0472">Membrane</keyword>
<keyword evidence="3 10" id="KW-0808">Transferase</keyword>
<reference evidence="14" key="1">
    <citation type="journal article" date="2021" name="Open Biol.">
        <title>Shared evolutionary footprints suggest mitochondrial oxidative damage underlies multiple complex I losses in fungi.</title>
        <authorList>
            <person name="Schikora-Tamarit M.A."/>
            <person name="Marcet-Houben M."/>
            <person name="Nosek J."/>
            <person name="Gabaldon T."/>
        </authorList>
    </citation>
    <scope>NUCLEOTIDE SEQUENCE</scope>
    <source>
        <strain evidence="14">CBS6075</strain>
    </source>
</reference>
<feature type="transmembrane region" description="Helical" evidence="13">
    <location>
        <begin position="369"/>
        <end position="393"/>
    </location>
</feature>
<keyword evidence="15" id="KW-1185">Reference proteome</keyword>
<feature type="transmembrane region" description="Helical" evidence="13">
    <location>
        <begin position="455"/>
        <end position="475"/>
    </location>
</feature>
<dbReference type="GO" id="GO:0034737">
    <property type="term" value="F:ergosterol O-acyltransferase activity"/>
    <property type="evidence" value="ECO:0007669"/>
    <property type="project" value="TreeGrafter"/>
</dbReference>
<feature type="transmembrane region" description="Helical" evidence="13">
    <location>
        <begin position="151"/>
        <end position="175"/>
    </location>
</feature>
<dbReference type="AlphaFoldDB" id="A0A9P8PBC6"/>
<evidence type="ECO:0000256" key="1">
    <source>
        <dbReference type="ARBA" id="ARBA00004477"/>
    </source>
</evidence>
<evidence type="ECO:0000256" key="8">
    <source>
        <dbReference type="ARBA" id="ARBA00023315"/>
    </source>
</evidence>
<dbReference type="EMBL" id="JAEUBE010000158">
    <property type="protein sequence ID" value="KAH3668867.1"/>
    <property type="molecule type" value="Genomic_DNA"/>
</dbReference>
<feature type="region of interest" description="Disordered" evidence="12">
    <location>
        <begin position="46"/>
        <end position="69"/>
    </location>
</feature>
<keyword evidence="6 13" id="KW-1133">Transmembrane helix</keyword>
<evidence type="ECO:0000256" key="5">
    <source>
        <dbReference type="ARBA" id="ARBA00022824"/>
    </source>
</evidence>
<feature type="transmembrane region" description="Helical" evidence="13">
    <location>
        <begin position="110"/>
        <end position="130"/>
    </location>
</feature>
<evidence type="ECO:0000256" key="11">
    <source>
        <dbReference type="PIRSR" id="PIRSR000439-1"/>
    </source>
</evidence>
<dbReference type="GO" id="GO:0008204">
    <property type="term" value="P:ergosterol metabolic process"/>
    <property type="evidence" value="ECO:0007669"/>
    <property type="project" value="TreeGrafter"/>
</dbReference>
<evidence type="ECO:0000256" key="6">
    <source>
        <dbReference type="ARBA" id="ARBA00022989"/>
    </source>
</evidence>
<keyword evidence="8 10" id="KW-0012">Acyltransferase</keyword>
<feature type="transmembrane region" description="Helical" evidence="13">
    <location>
        <begin position="506"/>
        <end position="529"/>
    </location>
</feature>
<comment type="caution">
    <text evidence="14">The sequence shown here is derived from an EMBL/GenBank/DDBJ whole genome shotgun (WGS) entry which is preliminary data.</text>
</comment>
<gene>
    <name evidence="14" type="ORF">OGAPHI_002622</name>
</gene>
<evidence type="ECO:0000256" key="9">
    <source>
        <dbReference type="ARBA" id="ARBA00023568"/>
    </source>
</evidence>
<sequence length="530" mass="62098">MSSDEVRSVKLTRPQTSKSDSTAKLQVIEKNSGEKRRSILEDDEYEKEIVTDSQRSEPVPQPKATEMAHSLPRDKNRFKKDGSFRSKWGDLTFQPRPSIFDAEVKFGAKFYGLFVAFWFCVFFGGLNVVLNHHLSYGSLIESKVIAIMADNIVGVAFTDLLMYFMMYIPVLIQLAVKNGKLSWQKSAWIIESVFEVFFLVFFLVWAEYFQYSWIGKIFLLLHSLVQLMKIHSYAFYNGYLWSIQNELKFSRAYLKKHEDTELTDKVRIPLEKSVEFCEFELRAQSAEQPFPENITFKNFFVYSMYPTLVYQIDYPTTTKIRKRYVLTKIAGIFGVIFLMIAISDTYLYPMVINCLELRETTSIAYRIQIYPKIIIGFIPPFLGVYLLVFYLIWELILNAIGELSYFADREFYGYWWNSVDWNAYARDWNIVVHKFLLRHVYHSSISALQLNKTGATIFTFVLSSVIHELAMFVIFKRLRGYLLMLQMSQLPLVQLSRSKLMKDREILGNCIFWFGIVFGPSLMCTMYLVF</sequence>
<dbReference type="PIRSF" id="PIRSF000439">
    <property type="entry name" value="Oat_ACAT_DAG_ARE"/>
    <property type="match status" value="1"/>
</dbReference>
<proteinExistence type="inferred from homology"/>
<evidence type="ECO:0000256" key="3">
    <source>
        <dbReference type="ARBA" id="ARBA00022679"/>
    </source>
</evidence>
<dbReference type="GeneID" id="70234589"/>
<dbReference type="InterPro" id="IPR014371">
    <property type="entry name" value="Oat_ACAT_DAG_ARE"/>
</dbReference>
<reference evidence="14" key="2">
    <citation type="submission" date="2021-01" db="EMBL/GenBank/DDBJ databases">
        <authorList>
            <person name="Schikora-Tamarit M.A."/>
        </authorList>
    </citation>
    <scope>NUCLEOTIDE SEQUENCE</scope>
    <source>
        <strain evidence="14">CBS6075</strain>
    </source>
</reference>
<evidence type="ECO:0000256" key="12">
    <source>
        <dbReference type="SAM" id="MobiDB-lite"/>
    </source>
</evidence>
<evidence type="ECO:0000256" key="4">
    <source>
        <dbReference type="ARBA" id="ARBA00022692"/>
    </source>
</evidence>
<feature type="transmembrane region" description="Helical" evidence="13">
    <location>
        <begin position="329"/>
        <end position="348"/>
    </location>
</feature>
<comment type="function">
    <text evidence="9">Sterol O-acyltransferase that catalyzes the formation of stery esters.</text>
</comment>
<dbReference type="Proteomes" id="UP000769157">
    <property type="component" value="Unassembled WGS sequence"/>
</dbReference>
<dbReference type="GO" id="GO:0005789">
    <property type="term" value="C:endoplasmic reticulum membrane"/>
    <property type="evidence" value="ECO:0007669"/>
    <property type="project" value="UniProtKB-SubCell"/>
</dbReference>
<accession>A0A9P8PBC6</accession>
<dbReference type="OrthoDB" id="10039049at2759"/>
<name>A0A9P8PBC6_9ASCO</name>
<feature type="active site" evidence="11">
    <location>
        <position position="467"/>
    </location>
</feature>
<keyword evidence="4 13" id="KW-0812">Transmembrane</keyword>
<dbReference type="PANTHER" id="PTHR10408">
    <property type="entry name" value="STEROL O-ACYLTRANSFERASE"/>
    <property type="match status" value="1"/>
</dbReference>
<keyword evidence="5 10" id="KW-0256">Endoplasmic reticulum</keyword>
<evidence type="ECO:0000256" key="2">
    <source>
        <dbReference type="ARBA" id="ARBA00009010"/>
    </source>
</evidence>
<evidence type="ECO:0000256" key="10">
    <source>
        <dbReference type="PIRNR" id="PIRNR000439"/>
    </source>
</evidence>
<protein>
    <recommendedName>
        <fullName evidence="10">O-acyltransferase</fullName>
    </recommendedName>
</protein>
<feature type="transmembrane region" description="Helical" evidence="13">
    <location>
        <begin position="187"/>
        <end position="205"/>
    </location>
</feature>
<dbReference type="RefSeq" id="XP_046063281.1">
    <property type="nucleotide sequence ID" value="XM_046203512.1"/>
</dbReference>
<feature type="compositionally biased region" description="Polar residues" evidence="12">
    <location>
        <begin position="13"/>
        <end position="24"/>
    </location>
</feature>
<feature type="region of interest" description="Disordered" evidence="12">
    <location>
        <begin position="1"/>
        <end position="28"/>
    </location>
</feature>
<evidence type="ECO:0000313" key="14">
    <source>
        <dbReference type="EMBL" id="KAH3668867.1"/>
    </source>
</evidence>
<evidence type="ECO:0000256" key="13">
    <source>
        <dbReference type="SAM" id="Phobius"/>
    </source>
</evidence>
<comment type="subcellular location">
    <subcellularLocation>
        <location evidence="1 10">Endoplasmic reticulum membrane</location>
        <topology evidence="1 10">Multi-pass membrane protein</topology>
    </subcellularLocation>
</comment>
<evidence type="ECO:0000313" key="15">
    <source>
        <dbReference type="Proteomes" id="UP000769157"/>
    </source>
</evidence>
<dbReference type="InterPro" id="IPR004299">
    <property type="entry name" value="MBOAT_fam"/>
</dbReference>